<name>A0A2Z2NZY0_9GAMM</name>
<dbReference type="GO" id="GO:0005524">
    <property type="term" value="F:ATP binding"/>
    <property type="evidence" value="ECO:0007669"/>
    <property type="project" value="UniProtKB-KW"/>
</dbReference>
<dbReference type="PROSITE" id="PS01076">
    <property type="entry name" value="ACETATE_KINASE_2"/>
    <property type="match status" value="1"/>
</dbReference>
<dbReference type="EC" id="2.7.2.1" evidence="6"/>
<dbReference type="InterPro" id="IPR023865">
    <property type="entry name" value="Aliphatic_acid_kinase_CS"/>
</dbReference>
<dbReference type="Pfam" id="PF06130">
    <property type="entry name" value="PTAC"/>
    <property type="match status" value="1"/>
</dbReference>
<dbReference type="PANTHER" id="PTHR21060:SF15">
    <property type="entry name" value="ACETATE KINASE-RELATED"/>
    <property type="match status" value="1"/>
</dbReference>
<dbReference type="PROSITE" id="PS01075">
    <property type="entry name" value="ACETATE_KINASE_1"/>
    <property type="match status" value="1"/>
</dbReference>
<keyword evidence="5 6" id="KW-0067">ATP-binding</keyword>
<evidence type="ECO:0000313" key="8">
    <source>
        <dbReference type="EMBL" id="ASJ75521.1"/>
    </source>
</evidence>
<dbReference type="InterPro" id="IPR000890">
    <property type="entry name" value="Aliphatic_acid_kin_short-chain"/>
</dbReference>
<dbReference type="InterPro" id="IPR008300">
    <property type="entry name" value="PTAC"/>
</dbReference>
<protein>
    <recommendedName>
        <fullName evidence="6">Acetate kinase</fullName>
        <ecNumber evidence="6">2.7.2.1</ecNumber>
    </recommendedName>
    <alternativeName>
        <fullName evidence="6">Acetokinase</fullName>
    </alternativeName>
</protein>
<comment type="cofactor">
    <cofactor evidence="6">
        <name>Mg(2+)</name>
        <dbReference type="ChEBI" id="CHEBI:18420"/>
    </cofactor>
    <cofactor evidence="6">
        <name>Mn(2+)</name>
        <dbReference type="ChEBI" id="CHEBI:29035"/>
    </cofactor>
    <text evidence="6">Mg(2+). Can also accept Mn(2+).</text>
</comment>
<feature type="site" description="Transition state stabilizer" evidence="6">
    <location>
        <position position="153"/>
    </location>
</feature>
<dbReference type="NCBIfam" id="NF011652">
    <property type="entry name" value="PRK15070.1"/>
    <property type="match status" value="1"/>
</dbReference>
<keyword evidence="9" id="KW-1185">Reference proteome</keyword>
<feature type="active site" description="Proton donor/acceptor" evidence="6">
    <location>
        <position position="121"/>
    </location>
</feature>
<dbReference type="PRINTS" id="PR00471">
    <property type="entry name" value="ACETATEKNASE"/>
</dbReference>
<keyword evidence="3 6" id="KW-0547">Nucleotide-binding</keyword>
<dbReference type="KEGG" id="gai:IMCC3135_27330"/>
<dbReference type="AlphaFoldDB" id="A0A2Z2NZY0"/>
<evidence type="ECO:0000256" key="4">
    <source>
        <dbReference type="ARBA" id="ARBA00022777"/>
    </source>
</evidence>
<evidence type="ECO:0000256" key="6">
    <source>
        <dbReference type="HAMAP-Rule" id="MF_00020"/>
    </source>
</evidence>
<dbReference type="UniPathway" id="UPA00340">
    <property type="reaction ID" value="UER00458"/>
</dbReference>
<keyword evidence="6" id="KW-0963">Cytoplasm</keyword>
<feature type="binding site" evidence="6">
    <location>
        <begin position="181"/>
        <end position="185"/>
    </location>
    <ligand>
        <name>ATP</name>
        <dbReference type="ChEBI" id="CHEBI:30616"/>
    </ligand>
</feature>
<feature type="binding site" evidence="6">
    <location>
        <begin position="255"/>
        <end position="257"/>
    </location>
    <ligand>
        <name>ATP</name>
        <dbReference type="ChEBI" id="CHEBI:30616"/>
    </ligand>
</feature>
<dbReference type="PANTHER" id="PTHR21060">
    <property type="entry name" value="ACETATE KINASE"/>
    <property type="match status" value="1"/>
</dbReference>
<dbReference type="Gene3D" id="3.30.420.40">
    <property type="match status" value="2"/>
</dbReference>
<comment type="subunit">
    <text evidence="6">Homodimer.</text>
</comment>
<evidence type="ECO:0000256" key="1">
    <source>
        <dbReference type="ARBA" id="ARBA00008748"/>
    </source>
</evidence>
<dbReference type="GO" id="GO:0005737">
    <property type="term" value="C:cytoplasm"/>
    <property type="evidence" value="ECO:0007669"/>
    <property type="project" value="UniProtKB-SubCell"/>
</dbReference>
<keyword evidence="6" id="KW-0479">Metal-binding</keyword>
<dbReference type="GO" id="GO:0000287">
    <property type="term" value="F:magnesium ion binding"/>
    <property type="evidence" value="ECO:0007669"/>
    <property type="project" value="UniProtKB-UniRule"/>
</dbReference>
<dbReference type="Pfam" id="PF00871">
    <property type="entry name" value="Acetate_kinase"/>
    <property type="match status" value="1"/>
</dbReference>
<evidence type="ECO:0000256" key="3">
    <source>
        <dbReference type="ARBA" id="ARBA00022741"/>
    </source>
</evidence>
<dbReference type="CDD" id="cd24010">
    <property type="entry name" value="ASKHA_NBD_AcK_PK"/>
    <property type="match status" value="1"/>
</dbReference>
<comment type="pathway">
    <text evidence="6">Metabolic intermediate biosynthesis; acetyl-CoA biosynthesis; acetyl-CoA from acetate: step 1/2.</text>
</comment>
<sequence length="591" mass="63565">MNTLVINCGSSSIKYALIDGSDKLLLSGKHERLGESQGEQTHESAVGQILQEISGYPVDVVGHRVVHGGSKHAAPCLIDEQVLADIERHVPDAPMHNPYSLAAIHAAQTALPGVPHVALFDTAFHARMPRRSTTYAIDYEVALKHGIRRYGFHGISHEYAAGIAAQFLQRPLNELRIVTLHLGNGASACAVEFGRSAETSMGHTPLEGLVMGTRSGDVDAGVLLTLLRQGYDVASLDDLLNRKSGLAGLSGLGNDLREIEIAAADGNERCRLAINVFAHRARKYIGAYAAAMGGVDAIVFTGGIGENSASMRGRILQRLEFLGVVLDEDRNRDASVQKDNDYALITTPRSRVEAIVVKTNEELMIARQARRLVSASRPSASMDIPIAVSGRHCHLTRETFAALFGADATPTIAKPLSQPGQFACEERVNLIGPHDRIERVRVLGPLRSVNQVEISRTDEFRLGIDAPVRDSGNVQGSAPITLEGPAGSVTLAEGLICARRHIHMHPDDAERFGLSDKDEVAVAIVGGGRDLVFGDVLIRVKDSYALEMHIDTDEANAAELNRQQVGELSDVDVDQYVVVTTGAASLVSKLE</sequence>
<comment type="similarity">
    <text evidence="1 6 7">Belongs to the acetokinase family.</text>
</comment>
<dbReference type="NCBIfam" id="TIGR00016">
    <property type="entry name" value="ackA"/>
    <property type="match status" value="1"/>
</dbReference>
<comment type="subcellular location">
    <subcellularLocation>
        <location evidence="6">Cytoplasm</location>
    </subcellularLocation>
</comment>
<feature type="binding site" evidence="6">
    <location>
        <position position="361"/>
    </location>
    <ligand>
        <name>Mg(2+)</name>
        <dbReference type="ChEBI" id="CHEBI:18420"/>
    </ligand>
</feature>
<dbReference type="GO" id="GO:0006083">
    <property type="term" value="P:acetate metabolic process"/>
    <property type="evidence" value="ECO:0007669"/>
    <property type="project" value="TreeGrafter"/>
</dbReference>
<dbReference type="GO" id="GO:0006085">
    <property type="term" value="P:acetyl-CoA biosynthetic process"/>
    <property type="evidence" value="ECO:0007669"/>
    <property type="project" value="UniProtKB-UniRule"/>
</dbReference>
<dbReference type="UniPathway" id="UPA00621"/>
<proteinExistence type="inferred from homology"/>
<comment type="catalytic activity">
    <reaction evidence="6">
        <text>acetate + ATP = acetyl phosphate + ADP</text>
        <dbReference type="Rhea" id="RHEA:11352"/>
        <dbReference type="ChEBI" id="CHEBI:22191"/>
        <dbReference type="ChEBI" id="CHEBI:30089"/>
        <dbReference type="ChEBI" id="CHEBI:30616"/>
        <dbReference type="ChEBI" id="CHEBI:456216"/>
        <dbReference type="EC" id="2.7.2.1"/>
    </reaction>
</comment>
<dbReference type="GO" id="GO:0016747">
    <property type="term" value="F:acyltransferase activity, transferring groups other than amino-acyl groups"/>
    <property type="evidence" value="ECO:0007669"/>
    <property type="project" value="InterPro"/>
</dbReference>
<evidence type="ECO:0000256" key="2">
    <source>
        <dbReference type="ARBA" id="ARBA00022679"/>
    </source>
</evidence>
<feature type="binding site" evidence="6">
    <location>
        <position position="14"/>
    </location>
    <ligand>
        <name>ATP</name>
        <dbReference type="ChEBI" id="CHEBI:30616"/>
    </ligand>
</feature>
<gene>
    <name evidence="6 8" type="primary">ackA</name>
    <name evidence="8" type="ORF">IMCC3135_27330</name>
</gene>
<feature type="binding site" evidence="6">
    <location>
        <begin position="303"/>
        <end position="307"/>
    </location>
    <ligand>
        <name>ATP</name>
        <dbReference type="ChEBI" id="CHEBI:30616"/>
    </ligand>
</feature>
<reference evidence="8 9" key="1">
    <citation type="submission" date="2016-12" db="EMBL/GenBank/DDBJ databases">
        <authorList>
            <person name="Song W.-J."/>
            <person name="Kurnit D.M."/>
        </authorList>
    </citation>
    <scope>NUCLEOTIDE SEQUENCE [LARGE SCALE GENOMIC DNA]</scope>
    <source>
        <strain evidence="8 9">IMCC3135</strain>
    </source>
</reference>
<keyword evidence="6" id="KW-0460">Magnesium</keyword>
<dbReference type="HAMAP" id="MF_00020">
    <property type="entry name" value="Acetate_kinase"/>
    <property type="match status" value="1"/>
</dbReference>
<dbReference type="GO" id="GO:0051144">
    <property type="term" value="P:1,2-propanediol catabolic process"/>
    <property type="evidence" value="ECO:0007669"/>
    <property type="project" value="UniProtKB-UniPathway"/>
</dbReference>
<feature type="site" description="Transition state stabilizer" evidence="6">
    <location>
        <position position="214"/>
    </location>
</feature>
<dbReference type="SUPFAM" id="SSF53067">
    <property type="entry name" value="Actin-like ATPase domain"/>
    <property type="match status" value="2"/>
</dbReference>
<dbReference type="GO" id="GO:0008776">
    <property type="term" value="F:acetate kinase activity"/>
    <property type="evidence" value="ECO:0007669"/>
    <property type="project" value="UniProtKB-UniRule"/>
</dbReference>
<keyword evidence="2 6" id="KW-0808">Transferase</keyword>
<organism evidence="8 9">
    <name type="scientific">Granulosicoccus antarcticus IMCC3135</name>
    <dbReference type="NCBI Taxonomy" id="1192854"/>
    <lineage>
        <taxon>Bacteria</taxon>
        <taxon>Pseudomonadati</taxon>
        <taxon>Pseudomonadota</taxon>
        <taxon>Gammaproteobacteria</taxon>
        <taxon>Chromatiales</taxon>
        <taxon>Granulosicoccaceae</taxon>
        <taxon>Granulosicoccus</taxon>
    </lineage>
</organism>
<dbReference type="OrthoDB" id="9802453at2"/>
<feature type="binding site" evidence="6">
    <location>
        <position position="7"/>
    </location>
    <ligand>
        <name>Mg(2+)</name>
        <dbReference type="ChEBI" id="CHEBI:18420"/>
    </ligand>
</feature>
<keyword evidence="4 6" id="KW-0418">Kinase</keyword>
<dbReference type="Proteomes" id="UP000250079">
    <property type="component" value="Chromosome"/>
</dbReference>
<dbReference type="InterPro" id="IPR004372">
    <property type="entry name" value="Ac/propionate_kinase"/>
</dbReference>
<dbReference type="EMBL" id="CP018632">
    <property type="protein sequence ID" value="ASJ75521.1"/>
    <property type="molecule type" value="Genomic_DNA"/>
</dbReference>
<dbReference type="InterPro" id="IPR043129">
    <property type="entry name" value="ATPase_NBD"/>
</dbReference>
<evidence type="ECO:0000256" key="7">
    <source>
        <dbReference type="RuleBase" id="RU003835"/>
    </source>
</evidence>
<evidence type="ECO:0000256" key="5">
    <source>
        <dbReference type="ARBA" id="ARBA00022840"/>
    </source>
</evidence>
<comment type="function">
    <text evidence="6">Catalyzes the formation of acetyl phosphate from acetate and ATP. Can also catalyze the reverse reaction.</text>
</comment>
<dbReference type="RefSeq" id="WP_088922101.1">
    <property type="nucleotide sequence ID" value="NZ_CP018632.1"/>
</dbReference>
<feature type="binding site" evidence="6">
    <location>
        <position position="64"/>
    </location>
    <ligand>
        <name>substrate</name>
    </ligand>
</feature>
<accession>A0A2Z2NZY0</accession>
<evidence type="ECO:0000313" key="9">
    <source>
        <dbReference type="Proteomes" id="UP000250079"/>
    </source>
</evidence>